<evidence type="ECO:0000313" key="3">
    <source>
        <dbReference type="Proteomes" id="UP000321933"/>
    </source>
</evidence>
<comment type="caution">
    <text evidence="2">The sequence shown here is derived from an EMBL/GenBank/DDBJ whole genome shotgun (WGS) entry which is preliminary data.</text>
</comment>
<dbReference type="AlphaFoldDB" id="A0A5C8ZML5"/>
<name>A0A5C8ZML5_9GAMM</name>
<proteinExistence type="predicted"/>
<feature type="compositionally biased region" description="Basic and acidic residues" evidence="1">
    <location>
        <begin position="148"/>
        <end position="165"/>
    </location>
</feature>
<dbReference type="EMBL" id="VRYZ01000012">
    <property type="protein sequence ID" value="TXS88980.1"/>
    <property type="molecule type" value="Genomic_DNA"/>
</dbReference>
<organism evidence="2 3">
    <name type="scientific">Parahaliea aestuarii</name>
    <dbReference type="NCBI Taxonomy" id="1852021"/>
    <lineage>
        <taxon>Bacteria</taxon>
        <taxon>Pseudomonadati</taxon>
        <taxon>Pseudomonadota</taxon>
        <taxon>Gammaproteobacteria</taxon>
        <taxon>Cellvibrionales</taxon>
        <taxon>Halieaceae</taxon>
        <taxon>Parahaliea</taxon>
    </lineage>
</organism>
<gene>
    <name evidence="2" type="ORF">FVW59_19300</name>
</gene>
<evidence type="ECO:0000313" key="2">
    <source>
        <dbReference type="EMBL" id="TXS88980.1"/>
    </source>
</evidence>
<evidence type="ECO:0000256" key="1">
    <source>
        <dbReference type="SAM" id="MobiDB-lite"/>
    </source>
</evidence>
<dbReference type="RefSeq" id="WP_148066025.1">
    <property type="nucleotide sequence ID" value="NZ_VRYZ01000012.1"/>
</dbReference>
<accession>A0A5C8ZML5</accession>
<dbReference type="OrthoDB" id="8910510at2"/>
<protein>
    <recommendedName>
        <fullName evidence="4">Helix-turn-helix domain-containing protein</fullName>
    </recommendedName>
</protein>
<sequence length="184" mass="20832">MGRNIQKAKGRSANAKPFGRLPKEIWEHPDYCNLKPLSAYKMLMEFACQYNGRNNGDLTAAYSVLKARGWKSQDTINNAVEALMRAGLVVRSRTGRFCNPGGRCHLYALTWLPVDECPGKALEIAPTATPLRNFSLEAIKTPSPETGDGSHQKLEPRRERDERGRYVSHQKPVRLLDTTYTRNW</sequence>
<feature type="region of interest" description="Disordered" evidence="1">
    <location>
        <begin position="139"/>
        <end position="169"/>
    </location>
</feature>
<dbReference type="Proteomes" id="UP000321933">
    <property type="component" value="Unassembled WGS sequence"/>
</dbReference>
<reference evidence="2 3" key="1">
    <citation type="submission" date="2019-08" db="EMBL/GenBank/DDBJ databases">
        <title>Parahaliea maris sp. nov., isolated from the surface seawater.</title>
        <authorList>
            <person name="Liu Y."/>
        </authorList>
    </citation>
    <scope>NUCLEOTIDE SEQUENCE [LARGE SCALE GENOMIC DNA]</scope>
    <source>
        <strain evidence="2 3">S2-26</strain>
    </source>
</reference>
<keyword evidence="3" id="KW-1185">Reference proteome</keyword>
<evidence type="ECO:0008006" key="4">
    <source>
        <dbReference type="Google" id="ProtNLM"/>
    </source>
</evidence>